<sequence>MIIAYLKSHVKFYLIPLIFLLYALPIQSEQSQDPFAATNLIDDQLRLPLTTQGQPLNTEHKLKENTQPRSLWSSATRLVKHGLKFRRQIFVRPSTPQHFNRSLTVFLTTFNAGGSNRPQIACKILEALHPTTLYATG</sequence>
<accession>A0A915CM41</accession>
<name>A0A915CM41_9BILA</name>
<evidence type="ECO:0000256" key="1">
    <source>
        <dbReference type="SAM" id="SignalP"/>
    </source>
</evidence>
<dbReference type="AlphaFoldDB" id="A0A915CM41"/>
<evidence type="ECO:0000313" key="3">
    <source>
        <dbReference type="WBParaSite" id="jg10090"/>
    </source>
</evidence>
<protein>
    <submittedName>
        <fullName evidence="3">Uncharacterized protein</fullName>
    </submittedName>
</protein>
<feature type="signal peptide" evidence="1">
    <location>
        <begin position="1"/>
        <end position="28"/>
    </location>
</feature>
<keyword evidence="2" id="KW-1185">Reference proteome</keyword>
<keyword evidence="1" id="KW-0732">Signal</keyword>
<feature type="chain" id="PRO_5037621536" evidence="1">
    <location>
        <begin position="29"/>
        <end position="137"/>
    </location>
</feature>
<reference evidence="3" key="1">
    <citation type="submission" date="2022-11" db="UniProtKB">
        <authorList>
            <consortium name="WormBaseParasite"/>
        </authorList>
    </citation>
    <scope>IDENTIFICATION</scope>
</reference>
<evidence type="ECO:0000313" key="2">
    <source>
        <dbReference type="Proteomes" id="UP000887574"/>
    </source>
</evidence>
<dbReference type="Proteomes" id="UP000887574">
    <property type="component" value="Unplaced"/>
</dbReference>
<proteinExistence type="predicted"/>
<dbReference type="WBParaSite" id="jg10090">
    <property type="protein sequence ID" value="jg10090"/>
    <property type="gene ID" value="jg10090"/>
</dbReference>
<organism evidence="2 3">
    <name type="scientific">Ditylenchus dipsaci</name>
    <dbReference type="NCBI Taxonomy" id="166011"/>
    <lineage>
        <taxon>Eukaryota</taxon>
        <taxon>Metazoa</taxon>
        <taxon>Ecdysozoa</taxon>
        <taxon>Nematoda</taxon>
        <taxon>Chromadorea</taxon>
        <taxon>Rhabditida</taxon>
        <taxon>Tylenchina</taxon>
        <taxon>Tylenchomorpha</taxon>
        <taxon>Sphaerularioidea</taxon>
        <taxon>Anguinidae</taxon>
        <taxon>Anguininae</taxon>
        <taxon>Ditylenchus</taxon>
    </lineage>
</organism>